<evidence type="ECO:0000313" key="1">
    <source>
        <dbReference type="EMBL" id="KAL3797799.1"/>
    </source>
</evidence>
<comment type="caution">
    <text evidence="1">The sequence shown here is derived from an EMBL/GenBank/DDBJ whole genome shotgun (WGS) entry which is preliminary data.</text>
</comment>
<keyword evidence="2" id="KW-1185">Reference proteome</keyword>
<name>A0ABD3QBR5_9STRA</name>
<proteinExistence type="predicted"/>
<evidence type="ECO:0000313" key="2">
    <source>
        <dbReference type="Proteomes" id="UP001530400"/>
    </source>
</evidence>
<accession>A0ABD3QBR5</accession>
<reference evidence="1 2" key="1">
    <citation type="submission" date="2024-10" db="EMBL/GenBank/DDBJ databases">
        <title>Updated reference genomes for cyclostephanoid diatoms.</title>
        <authorList>
            <person name="Roberts W.R."/>
            <person name="Alverson A.J."/>
        </authorList>
    </citation>
    <scope>NUCLEOTIDE SEQUENCE [LARGE SCALE GENOMIC DNA]</scope>
    <source>
        <strain evidence="1 2">AJA010-31</strain>
    </source>
</reference>
<dbReference type="Proteomes" id="UP001530400">
    <property type="component" value="Unassembled WGS sequence"/>
</dbReference>
<protein>
    <submittedName>
        <fullName evidence="1">Uncharacterized protein</fullName>
    </submittedName>
</protein>
<dbReference type="EMBL" id="JALLPJ020000240">
    <property type="protein sequence ID" value="KAL3797799.1"/>
    <property type="molecule type" value="Genomic_DNA"/>
</dbReference>
<sequence>MWRWIALSIDVEQRTTKTDEFKYCSDWWLSSREQCNTRCFQMTRGVIHYRETCATYKEGSVDQPITKKSTIHY</sequence>
<organism evidence="1 2">
    <name type="scientific">Cyclotella atomus</name>
    <dbReference type="NCBI Taxonomy" id="382360"/>
    <lineage>
        <taxon>Eukaryota</taxon>
        <taxon>Sar</taxon>
        <taxon>Stramenopiles</taxon>
        <taxon>Ochrophyta</taxon>
        <taxon>Bacillariophyta</taxon>
        <taxon>Coscinodiscophyceae</taxon>
        <taxon>Thalassiosirophycidae</taxon>
        <taxon>Stephanodiscales</taxon>
        <taxon>Stephanodiscaceae</taxon>
        <taxon>Cyclotella</taxon>
    </lineage>
</organism>
<gene>
    <name evidence="1" type="ORF">ACHAWO_000416</name>
</gene>
<dbReference type="AlphaFoldDB" id="A0ABD3QBR5"/>